<evidence type="ECO:0000313" key="2">
    <source>
        <dbReference type="EMBL" id="RIB30276.1"/>
    </source>
</evidence>
<evidence type="ECO:0000256" key="1">
    <source>
        <dbReference type="SAM" id="Coils"/>
    </source>
</evidence>
<feature type="coiled-coil region" evidence="1">
    <location>
        <begin position="25"/>
        <end position="52"/>
    </location>
</feature>
<dbReference type="AlphaFoldDB" id="A0A397WD86"/>
<accession>A0A397WD86</accession>
<protein>
    <submittedName>
        <fullName evidence="2">Uncharacterized protein</fullName>
    </submittedName>
</protein>
<evidence type="ECO:0000313" key="3">
    <source>
        <dbReference type="Proteomes" id="UP000266673"/>
    </source>
</evidence>
<sequence>MLLIDEIDFNNPADATSPSESELAIIGLKKEINEDEEEISRNKENIDAYEESSNSSCQTMILEDIVNLRDPVFQDREVTQFEFLPMFADTNTNIEDGVSMYFNPETVLSVELEIQ</sequence>
<dbReference type="OrthoDB" id="2447754at2759"/>
<gene>
    <name evidence="2" type="ORF">C2G38_2152991</name>
</gene>
<keyword evidence="1" id="KW-0175">Coiled coil</keyword>
<name>A0A397WD86_9GLOM</name>
<dbReference type="Proteomes" id="UP000266673">
    <property type="component" value="Unassembled WGS sequence"/>
</dbReference>
<reference evidence="2 3" key="1">
    <citation type="submission" date="2018-06" db="EMBL/GenBank/DDBJ databases">
        <title>Comparative genomics reveals the genomic features of Rhizophagus irregularis, R. cerebriforme, R. diaphanum and Gigaspora rosea, and their symbiotic lifestyle signature.</title>
        <authorList>
            <person name="Morin E."/>
            <person name="San Clemente H."/>
            <person name="Chen E.C.H."/>
            <person name="De La Providencia I."/>
            <person name="Hainaut M."/>
            <person name="Kuo A."/>
            <person name="Kohler A."/>
            <person name="Murat C."/>
            <person name="Tang N."/>
            <person name="Roy S."/>
            <person name="Loubradou J."/>
            <person name="Henrissat B."/>
            <person name="Grigoriev I.V."/>
            <person name="Corradi N."/>
            <person name="Roux C."/>
            <person name="Martin F.M."/>
        </authorList>
    </citation>
    <scope>NUCLEOTIDE SEQUENCE [LARGE SCALE GENOMIC DNA]</scope>
    <source>
        <strain evidence="2 3">DAOM 194757</strain>
    </source>
</reference>
<dbReference type="EMBL" id="QKWP01000016">
    <property type="protein sequence ID" value="RIB30276.1"/>
    <property type="molecule type" value="Genomic_DNA"/>
</dbReference>
<organism evidence="2 3">
    <name type="scientific">Gigaspora rosea</name>
    <dbReference type="NCBI Taxonomy" id="44941"/>
    <lineage>
        <taxon>Eukaryota</taxon>
        <taxon>Fungi</taxon>
        <taxon>Fungi incertae sedis</taxon>
        <taxon>Mucoromycota</taxon>
        <taxon>Glomeromycotina</taxon>
        <taxon>Glomeromycetes</taxon>
        <taxon>Diversisporales</taxon>
        <taxon>Gigasporaceae</taxon>
        <taxon>Gigaspora</taxon>
    </lineage>
</organism>
<proteinExistence type="predicted"/>
<comment type="caution">
    <text evidence="2">The sequence shown here is derived from an EMBL/GenBank/DDBJ whole genome shotgun (WGS) entry which is preliminary data.</text>
</comment>
<keyword evidence="3" id="KW-1185">Reference proteome</keyword>